<keyword evidence="3" id="KW-1185">Reference proteome</keyword>
<proteinExistence type="predicted"/>
<feature type="compositionally biased region" description="Polar residues" evidence="1">
    <location>
        <begin position="111"/>
        <end position="129"/>
    </location>
</feature>
<organism evidence="2 3">
    <name type="scientific">Hermetia illucens</name>
    <name type="common">Black soldier fly</name>
    <dbReference type="NCBI Taxonomy" id="343691"/>
    <lineage>
        <taxon>Eukaryota</taxon>
        <taxon>Metazoa</taxon>
        <taxon>Ecdysozoa</taxon>
        <taxon>Arthropoda</taxon>
        <taxon>Hexapoda</taxon>
        <taxon>Insecta</taxon>
        <taxon>Pterygota</taxon>
        <taxon>Neoptera</taxon>
        <taxon>Endopterygota</taxon>
        <taxon>Diptera</taxon>
        <taxon>Brachycera</taxon>
        <taxon>Stratiomyomorpha</taxon>
        <taxon>Stratiomyidae</taxon>
        <taxon>Hermetiinae</taxon>
        <taxon>Hermetia</taxon>
    </lineage>
</organism>
<dbReference type="Proteomes" id="UP000594454">
    <property type="component" value="Chromosome 4"/>
</dbReference>
<reference evidence="2 3" key="1">
    <citation type="submission" date="2020-11" db="EMBL/GenBank/DDBJ databases">
        <authorList>
            <person name="Wallbank WR R."/>
            <person name="Pardo Diaz C."/>
            <person name="Kozak K."/>
            <person name="Martin S."/>
            <person name="Jiggins C."/>
            <person name="Moest M."/>
            <person name="Warren A I."/>
            <person name="Generalovic N T."/>
            <person name="Byers J.R.P. K."/>
            <person name="Montejo-Kovacevich G."/>
            <person name="Yen C E."/>
        </authorList>
    </citation>
    <scope>NUCLEOTIDE SEQUENCE [LARGE SCALE GENOMIC DNA]</scope>
</reference>
<evidence type="ECO:0000313" key="3">
    <source>
        <dbReference type="Proteomes" id="UP000594454"/>
    </source>
</evidence>
<accession>A0A7R8Z176</accession>
<feature type="region of interest" description="Disordered" evidence="1">
    <location>
        <begin position="80"/>
        <end position="215"/>
    </location>
</feature>
<feature type="compositionally biased region" description="Low complexity" evidence="1">
    <location>
        <begin position="130"/>
        <end position="149"/>
    </location>
</feature>
<evidence type="ECO:0000313" key="2">
    <source>
        <dbReference type="EMBL" id="CAD7089521.1"/>
    </source>
</evidence>
<feature type="compositionally biased region" description="Acidic residues" evidence="1">
    <location>
        <begin position="99"/>
        <end position="108"/>
    </location>
</feature>
<sequence>MKLSKTHMGPTSVFNSSSYFIVYDYQNAKPLKTLKQLAKSSRSQHILDAYDDLESTVENLNIKNDLHFIKLAKAGGDEDIQQGSSLQYESKDESAATVSDDDASEDEMNSCADNNADGDNSIVSPSNHETNNVDQNVPTNNDTDNNFNPISVSTSTHHSEEKHLENEEELLGKPPLQDLNHPPCENYQMMDSNHEDDNSTDSFYSDRNNELEATL</sequence>
<gene>
    <name evidence="2" type="ORF">HERILL_LOCUS12063</name>
</gene>
<dbReference type="InParanoid" id="A0A7R8Z176"/>
<dbReference type="AlphaFoldDB" id="A0A7R8Z176"/>
<protein>
    <submittedName>
        <fullName evidence="2">Uncharacterized protein</fullName>
    </submittedName>
</protein>
<dbReference type="EMBL" id="LR899012">
    <property type="protein sequence ID" value="CAD7089521.1"/>
    <property type="molecule type" value="Genomic_DNA"/>
</dbReference>
<evidence type="ECO:0000256" key="1">
    <source>
        <dbReference type="SAM" id="MobiDB-lite"/>
    </source>
</evidence>
<name>A0A7R8Z176_HERIL</name>